<dbReference type="InterPro" id="IPR041027">
    <property type="entry name" value="FtsK_alpha"/>
</dbReference>
<dbReference type="Pfam" id="PF01580">
    <property type="entry name" value="FtsK_SpoIIIE"/>
    <property type="match status" value="1"/>
</dbReference>
<dbReference type="InterPro" id="IPR050206">
    <property type="entry name" value="FtsK/SpoIIIE/SftA"/>
</dbReference>
<keyword evidence="9" id="KW-0132">Cell division</keyword>
<keyword evidence="2 5" id="KW-0547">Nucleotide-binding</keyword>
<evidence type="ECO:0000313" key="9">
    <source>
        <dbReference type="EMBL" id="CBY83211.1"/>
    </source>
</evidence>
<dbReference type="GO" id="GO:0005524">
    <property type="term" value="F:ATP binding"/>
    <property type="evidence" value="ECO:0007669"/>
    <property type="project" value="UniProtKB-UniRule"/>
</dbReference>
<proteinExistence type="inferred from homology"/>
<feature type="compositionally biased region" description="Low complexity" evidence="6">
    <location>
        <begin position="204"/>
        <end position="214"/>
    </location>
</feature>
<feature type="compositionally biased region" description="Pro residues" evidence="6">
    <location>
        <begin position="175"/>
        <end position="186"/>
    </location>
</feature>
<dbReference type="eggNOG" id="COG1674">
    <property type="taxonomic scope" value="Bacteria"/>
</dbReference>
<feature type="transmembrane region" description="Helical" evidence="7">
    <location>
        <begin position="21"/>
        <end position="41"/>
    </location>
</feature>
<keyword evidence="9" id="KW-0131">Cell cycle</keyword>
<dbReference type="KEGG" id="hfe:HFELIS_11270"/>
<evidence type="ECO:0000256" key="6">
    <source>
        <dbReference type="SAM" id="MobiDB-lite"/>
    </source>
</evidence>
<dbReference type="GO" id="GO:0051301">
    <property type="term" value="P:cell division"/>
    <property type="evidence" value="ECO:0007669"/>
    <property type="project" value="UniProtKB-KW"/>
</dbReference>
<dbReference type="HOGENOM" id="CLU_001981_9_7_7"/>
<dbReference type="PANTHER" id="PTHR22683:SF41">
    <property type="entry name" value="DNA TRANSLOCASE FTSK"/>
    <property type="match status" value="1"/>
</dbReference>
<feature type="transmembrane region" description="Helical" evidence="7">
    <location>
        <begin position="119"/>
        <end position="141"/>
    </location>
</feature>
<keyword evidence="3 5" id="KW-0067">ATP-binding</keyword>
<dbReference type="GO" id="GO:0003677">
    <property type="term" value="F:DNA binding"/>
    <property type="evidence" value="ECO:0007669"/>
    <property type="project" value="UniProtKB-KW"/>
</dbReference>
<feature type="region of interest" description="Disordered" evidence="6">
    <location>
        <begin position="174"/>
        <end position="231"/>
    </location>
</feature>
<sequence>MHLLRLCGYVWERNIKLILGLVYGLLGLFFLAIVFGPSGLAGAWGSMVARGSAAYFGACAYILPLYLALMVFLMRKATLRSLELLLASLLGFLALVLGQALVGAQGLVGQALLEVLEAFVGAVGAWLLTLGLILCALFIIAPTQFKAVAKNLYDYLLQTPSSLRAWAHKKVQAYPKPPRFNPPSPSSPSFKVKVTSYHPPTQPPQNNLTPLPQNYGVELAPKTPTPSTPMGAYMDLLQQRRSLQSSEIPQEFPPTPQNAPKDSNPPQNASLPSTNLLNSPTPPKHTPDQIQTQAQNLLSKLRMFKIEGEIVRTCVGPVVSTFEFRPATHIKVSKIMGLSDDLAMALCAQSMRIHAPIQGKDVMGFEIARDTSDPICLREILEDPIFAQTSHKLALALGKDTRGEVFVLDLATLPHLLIAGTTGSGKSVGLHTMLLSLLYQHTPTSLRLLLVDPKRVEFSAYTDIPHLITPILTDPTQAINALKCAVEEMERRYSAMSILRVKNLEGYNAKSADKLPFLVIVIDELADLMMTGGKEVEAPIIRIAQMGRACGIHLIIATQRPSVEVLTGLLKTNLPTRLSFKVGSKIDSRIILDNDGAQNLLGRGDMLLMQNSQLQRLHAPYTTEEEIDTVTEFLRAQQGVCYDPSFTP</sequence>
<evidence type="ECO:0000256" key="7">
    <source>
        <dbReference type="SAM" id="Phobius"/>
    </source>
</evidence>
<keyword evidence="10" id="KW-1185">Reference proteome</keyword>
<dbReference type="Gene3D" id="3.30.980.40">
    <property type="match status" value="1"/>
</dbReference>
<evidence type="ECO:0000256" key="2">
    <source>
        <dbReference type="ARBA" id="ARBA00022741"/>
    </source>
</evidence>
<evidence type="ECO:0000313" key="10">
    <source>
        <dbReference type="Proteomes" id="UP000007934"/>
    </source>
</evidence>
<feature type="region of interest" description="Disordered" evidence="6">
    <location>
        <begin position="243"/>
        <end position="289"/>
    </location>
</feature>
<dbReference type="STRING" id="936155.HFELIS_11270"/>
<evidence type="ECO:0000256" key="5">
    <source>
        <dbReference type="PROSITE-ProRule" id="PRU00289"/>
    </source>
</evidence>
<name>E7A8T0_HELFC</name>
<dbReference type="PANTHER" id="PTHR22683">
    <property type="entry name" value="SPORULATION PROTEIN RELATED"/>
    <property type="match status" value="1"/>
</dbReference>
<dbReference type="InterPro" id="IPR002543">
    <property type="entry name" value="FtsK_dom"/>
</dbReference>
<accession>E7A8T0</accession>
<dbReference type="Gene3D" id="3.40.50.300">
    <property type="entry name" value="P-loop containing nucleotide triphosphate hydrolases"/>
    <property type="match status" value="1"/>
</dbReference>
<feature type="binding site" evidence="5">
    <location>
        <begin position="420"/>
        <end position="427"/>
    </location>
    <ligand>
        <name>ATP</name>
        <dbReference type="ChEBI" id="CHEBI:30616"/>
    </ligand>
</feature>
<dbReference type="EMBL" id="FQ670179">
    <property type="protein sequence ID" value="CBY83211.1"/>
    <property type="molecule type" value="Genomic_DNA"/>
</dbReference>
<dbReference type="AlphaFoldDB" id="E7A8T0"/>
<dbReference type="CDD" id="cd01127">
    <property type="entry name" value="TrwB_TraG_TraD_VirD4"/>
    <property type="match status" value="1"/>
</dbReference>
<evidence type="ECO:0000256" key="1">
    <source>
        <dbReference type="ARBA" id="ARBA00006474"/>
    </source>
</evidence>
<feature type="domain" description="FtsK" evidence="8">
    <location>
        <begin position="402"/>
        <end position="589"/>
    </location>
</feature>
<dbReference type="Pfam" id="PF17854">
    <property type="entry name" value="FtsK_alpha"/>
    <property type="match status" value="1"/>
</dbReference>
<dbReference type="PROSITE" id="PS50901">
    <property type="entry name" value="FTSK"/>
    <property type="match status" value="1"/>
</dbReference>
<protein>
    <submittedName>
        <fullName evidence="9">Cell division protein</fullName>
    </submittedName>
</protein>
<feature type="transmembrane region" description="Helical" evidence="7">
    <location>
        <begin position="85"/>
        <end position="107"/>
    </location>
</feature>
<keyword evidence="7" id="KW-0812">Transmembrane</keyword>
<feature type="transmembrane region" description="Helical" evidence="7">
    <location>
        <begin position="53"/>
        <end position="73"/>
    </location>
</feature>
<feature type="compositionally biased region" description="Polar residues" evidence="6">
    <location>
        <begin position="258"/>
        <end position="279"/>
    </location>
</feature>
<gene>
    <name evidence="9" type="ordered locus">Hfelis_11270</name>
</gene>
<keyword evidence="4" id="KW-0238">DNA-binding</keyword>
<keyword evidence="7" id="KW-1133">Transmembrane helix</keyword>
<keyword evidence="7" id="KW-0472">Membrane</keyword>
<dbReference type="InterPro" id="IPR027417">
    <property type="entry name" value="P-loop_NTPase"/>
</dbReference>
<evidence type="ECO:0000259" key="8">
    <source>
        <dbReference type="PROSITE" id="PS50901"/>
    </source>
</evidence>
<organism evidence="9 10">
    <name type="scientific">Helicobacter felis (strain ATCC 49179 / CCUG 28539 / NCTC 12436 / CS1)</name>
    <dbReference type="NCBI Taxonomy" id="936155"/>
    <lineage>
        <taxon>Bacteria</taxon>
        <taxon>Pseudomonadati</taxon>
        <taxon>Campylobacterota</taxon>
        <taxon>Epsilonproteobacteria</taxon>
        <taxon>Campylobacterales</taxon>
        <taxon>Helicobacteraceae</taxon>
        <taxon>Helicobacter</taxon>
    </lineage>
</organism>
<dbReference type="Proteomes" id="UP000007934">
    <property type="component" value="Chromosome"/>
</dbReference>
<evidence type="ECO:0000256" key="3">
    <source>
        <dbReference type="ARBA" id="ARBA00022840"/>
    </source>
</evidence>
<dbReference type="SUPFAM" id="SSF52540">
    <property type="entry name" value="P-loop containing nucleoside triphosphate hydrolases"/>
    <property type="match status" value="1"/>
</dbReference>
<reference evidence="9 10" key="1">
    <citation type="journal article" date="2011" name="Genome Biol. Evol.">
        <title>Comparative whole genome sequence analysis of the carcinogenic bacterial model pathogen Helicobacter felis.</title>
        <authorList>
            <person name="Arnold I.C."/>
            <person name="Zigova Z."/>
            <person name="Holden M."/>
            <person name="Lawley T.D."/>
            <person name="Rad R."/>
            <person name="Dougan G."/>
            <person name="Falkow S."/>
            <person name="Bentley S.D."/>
            <person name="Muller A."/>
        </authorList>
    </citation>
    <scope>NUCLEOTIDE SEQUENCE [LARGE SCALE GENOMIC DNA]</scope>
    <source>
        <strain evidence="10">ATCC 49179 / CCUG 28539 / NCTC 12436 / CS1</strain>
    </source>
</reference>
<evidence type="ECO:0000256" key="4">
    <source>
        <dbReference type="ARBA" id="ARBA00023125"/>
    </source>
</evidence>
<comment type="similarity">
    <text evidence="1">Belongs to the FtsK/SpoIIIE/SftA family.</text>
</comment>